<sequence length="202" mass="21526">MPRRRSSLPFSSSSPLLPPSARSRCRAATAAPSLPPSLSRREGHRDRAGPQRAEWPPPLTAVVSLPARPTSSLAYRAMGEANQMAGKARRRPHPPRPLLLPAGDHRGHQVYTPASVGCSGARFPGRRPARHFPNAQAACSGNIKLGHHGGGGRALGSASLKAARIRQQVLVAHSFVGECDSIRVLRMDSVDSSSPLCLAQHE</sequence>
<evidence type="ECO:0000256" key="1">
    <source>
        <dbReference type="SAM" id="MobiDB-lite"/>
    </source>
</evidence>
<proteinExistence type="predicted"/>
<evidence type="ECO:0000313" key="2">
    <source>
        <dbReference type="EMBL" id="TKW09012.1"/>
    </source>
</evidence>
<dbReference type="Gramene" id="TKW09012">
    <property type="protein sequence ID" value="TKW09012"/>
    <property type="gene ID" value="SEVIR_6G063640v2"/>
</dbReference>
<keyword evidence="3" id="KW-1185">Reference proteome</keyword>
<organism evidence="2 3">
    <name type="scientific">Setaria viridis</name>
    <name type="common">Green bristlegrass</name>
    <name type="synonym">Setaria italica subsp. viridis</name>
    <dbReference type="NCBI Taxonomy" id="4556"/>
    <lineage>
        <taxon>Eukaryota</taxon>
        <taxon>Viridiplantae</taxon>
        <taxon>Streptophyta</taxon>
        <taxon>Embryophyta</taxon>
        <taxon>Tracheophyta</taxon>
        <taxon>Spermatophyta</taxon>
        <taxon>Magnoliopsida</taxon>
        <taxon>Liliopsida</taxon>
        <taxon>Poales</taxon>
        <taxon>Poaceae</taxon>
        <taxon>PACMAD clade</taxon>
        <taxon>Panicoideae</taxon>
        <taxon>Panicodae</taxon>
        <taxon>Paniceae</taxon>
        <taxon>Cenchrinae</taxon>
        <taxon>Setaria</taxon>
    </lineage>
</organism>
<dbReference type="AlphaFoldDB" id="A0A4U6U2G6"/>
<dbReference type="Gramene" id="TKW09014">
    <property type="protein sequence ID" value="TKW09014"/>
    <property type="gene ID" value="SEVIR_6G063640v2"/>
</dbReference>
<name>A0A4U6U2G6_SETVI</name>
<feature type="compositionally biased region" description="Basic and acidic residues" evidence="1">
    <location>
        <begin position="39"/>
        <end position="49"/>
    </location>
</feature>
<protein>
    <submittedName>
        <fullName evidence="2">Uncharacterized protein</fullName>
    </submittedName>
</protein>
<evidence type="ECO:0000313" key="3">
    <source>
        <dbReference type="Proteomes" id="UP000298652"/>
    </source>
</evidence>
<accession>A0A4U6U2G6</accession>
<dbReference type="Gramene" id="TKW09015">
    <property type="protein sequence ID" value="TKW09015"/>
    <property type="gene ID" value="SEVIR_6G063640v2"/>
</dbReference>
<gene>
    <name evidence="2" type="ORF">SEVIR_6G063640v2</name>
</gene>
<feature type="compositionally biased region" description="Low complexity" evidence="1">
    <location>
        <begin position="7"/>
        <end position="38"/>
    </location>
</feature>
<reference evidence="2 3" key="1">
    <citation type="submission" date="2019-03" db="EMBL/GenBank/DDBJ databases">
        <title>WGS assembly of Setaria viridis.</title>
        <authorList>
            <person name="Huang P."/>
            <person name="Jenkins J."/>
            <person name="Grimwood J."/>
            <person name="Barry K."/>
            <person name="Healey A."/>
            <person name="Mamidi S."/>
            <person name="Sreedasyam A."/>
            <person name="Shu S."/>
            <person name="Feldman M."/>
            <person name="Wu J."/>
            <person name="Yu Y."/>
            <person name="Chen C."/>
            <person name="Johnson J."/>
            <person name="Rokhsar D."/>
            <person name="Baxter I."/>
            <person name="Schmutz J."/>
            <person name="Brutnell T."/>
            <person name="Kellogg E."/>
        </authorList>
    </citation>
    <scope>NUCLEOTIDE SEQUENCE [LARGE SCALE GENOMIC DNA]</scope>
    <source>
        <strain evidence="3">cv. A10</strain>
    </source>
</reference>
<dbReference type="Proteomes" id="UP000298652">
    <property type="component" value="Chromosome 6"/>
</dbReference>
<feature type="region of interest" description="Disordered" evidence="1">
    <location>
        <begin position="1"/>
        <end position="58"/>
    </location>
</feature>
<dbReference type="EMBL" id="CM016557">
    <property type="protein sequence ID" value="TKW09014.1"/>
    <property type="molecule type" value="Genomic_DNA"/>
</dbReference>
<dbReference type="EMBL" id="CM016557">
    <property type="protein sequence ID" value="TKW09012.1"/>
    <property type="molecule type" value="Genomic_DNA"/>
</dbReference>
<dbReference type="EMBL" id="CM016557">
    <property type="protein sequence ID" value="TKW09015.1"/>
    <property type="molecule type" value="Genomic_DNA"/>
</dbReference>
<dbReference type="EMBL" id="CM016557">
    <property type="protein sequence ID" value="TKW09013.1"/>
    <property type="molecule type" value="Genomic_DNA"/>
</dbReference>
<dbReference type="Gramene" id="TKW09013">
    <property type="protein sequence ID" value="TKW09013"/>
    <property type="gene ID" value="SEVIR_6G063640v2"/>
</dbReference>